<organism evidence="5 6">
    <name type="scientific">Actinomyces howellii</name>
    <dbReference type="NCBI Taxonomy" id="52771"/>
    <lineage>
        <taxon>Bacteria</taxon>
        <taxon>Bacillati</taxon>
        <taxon>Actinomycetota</taxon>
        <taxon>Actinomycetes</taxon>
        <taxon>Actinomycetales</taxon>
        <taxon>Actinomycetaceae</taxon>
        <taxon>Actinomyces</taxon>
    </lineage>
</organism>
<dbReference type="PANTHER" id="PTHR44196:SF1">
    <property type="entry name" value="DEHYDROGENASE_REDUCTASE SDR FAMILY MEMBER 7B"/>
    <property type="match status" value="1"/>
</dbReference>
<dbReference type="InterPro" id="IPR020904">
    <property type="entry name" value="Sc_DH/Rdtase_CS"/>
</dbReference>
<dbReference type="KEGG" id="ahw:NCTC11636_00497"/>
<dbReference type="InterPro" id="IPR057326">
    <property type="entry name" value="KR_dom"/>
</dbReference>
<dbReference type="EMBL" id="LR134350">
    <property type="protein sequence ID" value="VEG26379.1"/>
    <property type="molecule type" value="Genomic_DNA"/>
</dbReference>
<dbReference type="Gene3D" id="3.40.50.720">
    <property type="entry name" value="NAD(P)-binding Rossmann-like Domain"/>
    <property type="match status" value="1"/>
</dbReference>
<reference evidence="5 6" key="1">
    <citation type="submission" date="2018-12" db="EMBL/GenBank/DDBJ databases">
        <authorList>
            <consortium name="Pathogen Informatics"/>
        </authorList>
    </citation>
    <scope>NUCLEOTIDE SEQUENCE [LARGE SCALE GENOMIC DNA]</scope>
    <source>
        <strain evidence="5 6">NCTC11636</strain>
    </source>
</reference>
<dbReference type="RefSeq" id="WP_197719435.1">
    <property type="nucleotide sequence ID" value="NZ_LR134350.1"/>
</dbReference>
<feature type="domain" description="Ketoreductase" evidence="4">
    <location>
        <begin position="43"/>
        <end position="223"/>
    </location>
</feature>
<sequence length="284" mass="30671">MTADKPPRQDPQPKGRRRRPAAELPVITGALPRLDAGRHQHRPLALVTGATSGIGLAVAQNLVVDHDLVLMARTASDLDDLAVLLGTESEARIRTQAVDLTDDEAVARAVEDLGIERLDVLVHSAGVEAAARVDELTPQRWREVLDLDLVAVAHLTGLLLPALRRARGLVVMINSGAGLRTWPGQSLYCAAKAGMRALADCLREEERGQVRVTTVYPGRVDTPMQKRLHHAASLRLRAEGTEPQRYRAADHMTAPSVAATVRLAVDMPLDAAIEDLSVRPAGML</sequence>
<dbReference type="PROSITE" id="PS00061">
    <property type="entry name" value="ADH_SHORT"/>
    <property type="match status" value="1"/>
</dbReference>
<comment type="similarity">
    <text evidence="1">Belongs to the short-chain dehydrogenases/reductases (SDR) family.</text>
</comment>
<keyword evidence="2 5" id="KW-0560">Oxidoreductase</keyword>
<dbReference type="NCBIfam" id="NF006073">
    <property type="entry name" value="PRK08219.1"/>
    <property type="match status" value="1"/>
</dbReference>
<accession>A0A3S4R9S2</accession>
<dbReference type="InterPro" id="IPR002347">
    <property type="entry name" value="SDR_fam"/>
</dbReference>
<dbReference type="SMART" id="SM00822">
    <property type="entry name" value="PKS_KR"/>
    <property type="match status" value="1"/>
</dbReference>
<dbReference type="CDD" id="cd05233">
    <property type="entry name" value="SDR_c"/>
    <property type="match status" value="1"/>
</dbReference>
<dbReference type="InterPro" id="IPR036291">
    <property type="entry name" value="NAD(P)-bd_dom_sf"/>
</dbReference>
<dbReference type="PRINTS" id="PR00081">
    <property type="entry name" value="GDHRDH"/>
</dbReference>
<keyword evidence="6" id="KW-1185">Reference proteome</keyword>
<dbReference type="SUPFAM" id="SSF51735">
    <property type="entry name" value="NAD(P)-binding Rossmann-fold domains"/>
    <property type="match status" value="1"/>
</dbReference>
<dbReference type="GO" id="GO:0031132">
    <property type="term" value="F:serine 3-dehydrogenase activity"/>
    <property type="evidence" value="ECO:0007669"/>
    <property type="project" value="UniProtKB-EC"/>
</dbReference>
<proteinExistence type="inferred from homology"/>
<evidence type="ECO:0000256" key="2">
    <source>
        <dbReference type="ARBA" id="ARBA00023002"/>
    </source>
</evidence>
<dbReference type="PANTHER" id="PTHR44196">
    <property type="entry name" value="DEHYDROGENASE/REDUCTASE SDR FAMILY MEMBER 7B"/>
    <property type="match status" value="1"/>
</dbReference>
<protein>
    <submittedName>
        <fullName evidence="5">Serine 3-dehydrogenase</fullName>
        <ecNumber evidence="5">1.1.1.276</ecNumber>
    </submittedName>
</protein>
<feature type="compositionally biased region" description="Basic and acidic residues" evidence="3">
    <location>
        <begin position="1"/>
        <end position="13"/>
    </location>
</feature>
<gene>
    <name evidence="5" type="primary">sdh_1</name>
    <name evidence="5" type="ORF">NCTC11636_00497</name>
</gene>
<dbReference type="Pfam" id="PF00106">
    <property type="entry name" value="adh_short"/>
    <property type="match status" value="1"/>
</dbReference>
<dbReference type="AlphaFoldDB" id="A0A3S4R9S2"/>
<dbReference type="Proteomes" id="UP000266895">
    <property type="component" value="Chromosome"/>
</dbReference>
<evidence type="ECO:0000259" key="4">
    <source>
        <dbReference type="SMART" id="SM00822"/>
    </source>
</evidence>
<evidence type="ECO:0000313" key="6">
    <source>
        <dbReference type="Proteomes" id="UP000266895"/>
    </source>
</evidence>
<evidence type="ECO:0000313" key="5">
    <source>
        <dbReference type="EMBL" id="VEG26379.1"/>
    </source>
</evidence>
<evidence type="ECO:0000256" key="1">
    <source>
        <dbReference type="ARBA" id="ARBA00006484"/>
    </source>
</evidence>
<feature type="region of interest" description="Disordered" evidence="3">
    <location>
        <begin position="1"/>
        <end position="24"/>
    </location>
</feature>
<dbReference type="EC" id="1.1.1.276" evidence="5"/>
<dbReference type="GO" id="GO:0016020">
    <property type="term" value="C:membrane"/>
    <property type="evidence" value="ECO:0007669"/>
    <property type="project" value="TreeGrafter"/>
</dbReference>
<name>A0A3S4R9S2_9ACTO</name>
<evidence type="ECO:0000256" key="3">
    <source>
        <dbReference type="SAM" id="MobiDB-lite"/>
    </source>
</evidence>